<dbReference type="SMART" id="SM00382">
    <property type="entry name" value="AAA"/>
    <property type="match status" value="1"/>
</dbReference>
<dbReference type="GO" id="GO:0016887">
    <property type="term" value="F:ATP hydrolysis activity"/>
    <property type="evidence" value="ECO:0007669"/>
    <property type="project" value="InterPro"/>
</dbReference>
<evidence type="ECO:0000256" key="2">
    <source>
        <dbReference type="ARBA" id="ARBA00008959"/>
    </source>
</evidence>
<dbReference type="InterPro" id="IPR027417">
    <property type="entry name" value="P-loop_NTPase"/>
</dbReference>
<dbReference type="Gene3D" id="3.40.50.300">
    <property type="entry name" value="P-loop containing nucleotide triphosphate hydrolases"/>
    <property type="match status" value="1"/>
</dbReference>
<evidence type="ECO:0000259" key="7">
    <source>
        <dbReference type="SMART" id="SM00382"/>
    </source>
</evidence>
<evidence type="ECO:0000256" key="5">
    <source>
        <dbReference type="ARBA" id="ARBA00022840"/>
    </source>
</evidence>
<reference evidence="8 9" key="1">
    <citation type="submission" date="2014-06" db="EMBL/GenBank/DDBJ databases">
        <title>Draft genome sequence of iron oxidizing acidophile Leptospirillum ferriphilum DSM14647.</title>
        <authorList>
            <person name="Cardenas J.P."/>
            <person name="Lazcano M."/>
            <person name="Ossandon F.J."/>
            <person name="Corbett M."/>
            <person name="Holmes D.S."/>
            <person name="Watkin E."/>
        </authorList>
    </citation>
    <scope>NUCLEOTIDE SEQUENCE [LARGE SCALE GENOMIC DNA]</scope>
    <source>
        <strain evidence="8 9">DSM 14647</strain>
    </source>
</reference>
<dbReference type="Proteomes" id="UP000029452">
    <property type="component" value="Unassembled WGS sequence"/>
</dbReference>
<dbReference type="Gene3D" id="1.10.3710.10">
    <property type="entry name" value="DNA polymerase III clamp loader subunits, C-terminal domain"/>
    <property type="match status" value="1"/>
</dbReference>
<dbReference type="InterPro" id="IPR003593">
    <property type="entry name" value="AAA+_ATPase"/>
</dbReference>
<dbReference type="CDD" id="cd18139">
    <property type="entry name" value="HLD_clamp_RarA"/>
    <property type="match status" value="1"/>
</dbReference>
<feature type="compositionally biased region" description="Basic and acidic residues" evidence="6">
    <location>
        <begin position="434"/>
        <end position="460"/>
    </location>
</feature>
<dbReference type="GO" id="GO:0000731">
    <property type="term" value="P:DNA synthesis involved in DNA repair"/>
    <property type="evidence" value="ECO:0007669"/>
    <property type="project" value="TreeGrafter"/>
</dbReference>
<evidence type="ECO:0000256" key="6">
    <source>
        <dbReference type="SAM" id="MobiDB-lite"/>
    </source>
</evidence>
<dbReference type="InterPro" id="IPR032423">
    <property type="entry name" value="AAA_assoc_2"/>
</dbReference>
<dbReference type="PANTHER" id="PTHR13779:SF7">
    <property type="entry name" value="ATPASE WRNIP1"/>
    <property type="match status" value="1"/>
</dbReference>
<dbReference type="Pfam" id="PF00004">
    <property type="entry name" value="AAA"/>
    <property type="match status" value="1"/>
</dbReference>
<dbReference type="Pfam" id="PF16193">
    <property type="entry name" value="AAA_assoc_2"/>
    <property type="match status" value="1"/>
</dbReference>
<organism evidence="8 9">
    <name type="scientific">Leptospirillum ferriphilum</name>
    <dbReference type="NCBI Taxonomy" id="178606"/>
    <lineage>
        <taxon>Bacteria</taxon>
        <taxon>Pseudomonadati</taxon>
        <taxon>Nitrospirota</taxon>
        <taxon>Nitrospiria</taxon>
        <taxon>Nitrospirales</taxon>
        <taxon>Nitrospiraceae</taxon>
        <taxon>Leptospirillum</taxon>
    </lineage>
</organism>
<dbReference type="GO" id="GO:0017116">
    <property type="term" value="F:single-stranded DNA helicase activity"/>
    <property type="evidence" value="ECO:0007669"/>
    <property type="project" value="TreeGrafter"/>
</dbReference>
<accession>A0A094X3G4</accession>
<evidence type="ECO:0000313" key="9">
    <source>
        <dbReference type="Proteomes" id="UP000029452"/>
    </source>
</evidence>
<keyword evidence="4" id="KW-0547">Nucleotide-binding</keyword>
<keyword evidence="5" id="KW-0067">ATP-binding</keyword>
<evidence type="ECO:0000256" key="1">
    <source>
        <dbReference type="ARBA" id="ARBA00002393"/>
    </source>
</evidence>
<dbReference type="GO" id="GO:0006261">
    <property type="term" value="P:DNA-templated DNA replication"/>
    <property type="evidence" value="ECO:0007669"/>
    <property type="project" value="TreeGrafter"/>
</dbReference>
<dbReference type="GO" id="GO:0005524">
    <property type="term" value="F:ATP binding"/>
    <property type="evidence" value="ECO:0007669"/>
    <property type="project" value="UniProtKB-KW"/>
</dbReference>
<dbReference type="FunFam" id="1.20.272.10:FF:000001">
    <property type="entry name" value="Putative AAA family ATPase"/>
    <property type="match status" value="1"/>
</dbReference>
<dbReference type="EMBL" id="JPGK01000008">
    <property type="protein sequence ID" value="KGA93099.1"/>
    <property type="molecule type" value="Genomic_DNA"/>
</dbReference>
<sequence>MRGFVRQGFLFAGSVLMKSLFEPASQKPLCSLLFPDRPEEFLGQPHLMGEGGILRRLIAVRSFRSMVIHGPPGCGKSAFVHLLQKVLPFHFEVVRAGEASGGDLKKAMDRGVSYRQSGQDCLLVIEEIDRFTRTQQDVLVPALERGDLLLLGLSFDNPLRTLLPPLSSRLLLFSFQPLSPEDLLTLLERGRQFLEKRDRSPVSISPEAASLLVRRSGGDGRKLLLLFEALVISRKDHGEGTGVQIGLSEVHGMEAGSGGIFYDKEQHYDLISAFIKSIRNHDPDSSIHYLARMIESGEDPVFISRRLVILAAEDIGLANPHALTVAVSCLEAVRSIGMPEGRIVLAEASLYLALSPKSNSAYRAIDRAIHEVREGFLPAVPFFFRNVSPSAVIQSGAFPEKRDPYLYPPDSPNGVSPQSGLPEGHTLYSPPERLVGEESEMVKRLESWHRQKRNPEEHGK</sequence>
<dbReference type="OrthoDB" id="9778364at2"/>
<protein>
    <recommendedName>
        <fullName evidence="3">Replication-associated recombination protein A</fullName>
    </recommendedName>
</protein>
<proteinExistence type="inferred from homology"/>
<dbReference type="PANTHER" id="PTHR13779">
    <property type="entry name" value="WERNER HELICASE-INTERACTING PROTEIN 1 FAMILY MEMBER"/>
    <property type="match status" value="1"/>
</dbReference>
<evidence type="ECO:0000313" key="8">
    <source>
        <dbReference type="EMBL" id="KGA93099.1"/>
    </source>
</evidence>
<comment type="function">
    <text evidence="1">DNA-dependent ATPase that plays important roles in cellular responses to stalled DNA replication processes.</text>
</comment>
<dbReference type="SUPFAM" id="SSF52540">
    <property type="entry name" value="P-loop containing nucleoside triphosphate hydrolases"/>
    <property type="match status" value="1"/>
</dbReference>
<dbReference type="InterPro" id="IPR003959">
    <property type="entry name" value="ATPase_AAA_core"/>
</dbReference>
<dbReference type="AlphaFoldDB" id="A0A094X3G4"/>
<dbReference type="InterPro" id="IPR021886">
    <property type="entry name" value="MgsA_C"/>
</dbReference>
<feature type="domain" description="AAA+ ATPase" evidence="7">
    <location>
        <begin position="62"/>
        <end position="337"/>
    </location>
</feature>
<dbReference type="Gene3D" id="1.20.272.10">
    <property type="match status" value="1"/>
</dbReference>
<gene>
    <name evidence="8" type="ORF">LptCag_1794</name>
</gene>
<dbReference type="InterPro" id="IPR008921">
    <property type="entry name" value="DNA_pol3_clamp-load_cplx_C"/>
</dbReference>
<evidence type="ECO:0000256" key="3">
    <source>
        <dbReference type="ARBA" id="ARBA00020776"/>
    </source>
</evidence>
<dbReference type="PATRIC" id="fig|178606.4.peg.2048"/>
<dbReference type="InterPro" id="IPR051314">
    <property type="entry name" value="AAA_ATPase_RarA/MGS1/WRNIP1"/>
</dbReference>
<evidence type="ECO:0000256" key="4">
    <source>
        <dbReference type="ARBA" id="ARBA00022741"/>
    </source>
</evidence>
<comment type="similarity">
    <text evidence="2">Belongs to the AAA ATPase family. RarA/MGS1/WRNIP1 subfamily.</text>
</comment>
<dbReference type="GO" id="GO:0008047">
    <property type="term" value="F:enzyme activator activity"/>
    <property type="evidence" value="ECO:0007669"/>
    <property type="project" value="TreeGrafter"/>
</dbReference>
<dbReference type="Pfam" id="PF12002">
    <property type="entry name" value="MgsA_C"/>
    <property type="match status" value="1"/>
</dbReference>
<dbReference type="GO" id="GO:0003677">
    <property type="term" value="F:DNA binding"/>
    <property type="evidence" value="ECO:0007669"/>
    <property type="project" value="InterPro"/>
</dbReference>
<comment type="caution">
    <text evidence="8">The sequence shown here is derived from an EMBL/GenBank/DDBJ whole genome shotgun (WGS) entry which is preliminary data.</text>
</comment>
<dbReference type="SUPFAM" id="SSF48019">
    <property type="entry name" value="post-AAA+ oligomerization domain-like"/>
    <property type="match status" value="1"/>
</dbReference>
<name>A0A094X3G4_9BACT</name>
<feature type="region of interest" description="Disordered" evidence="6">
    <location>
        <begin position="403"/>
        <end position="460"/>
    </location>
</feature>